<dbReference type="PANTHER" id="PTHR42845">
    <property type="entry name" value="COENZYME F420-REDUCING HYDROGENASE, GAMMA SUBUNIT"/>
    <property type="match status" value="1"/>
</dbReference>
<keyword evidence="6" id="KW-1185">Reference proteome</keyword>
<reference evidence="5" key="1">
    <citation type="journal article" date="2014" name="Int. J. Syst. Evol. Microbiol.">
        <title>Complete genome sequence of Corynebacterium casei LMG S-19264T (=DSM 44701T), isolated from a smear-ripened cheese.</title>
        <authorList>
            <consortium name="US DOE Joint Genome Institute (JGI-PGF)"/>
            <person name="Walter F."/>
            <person name="Albersmeier A."/>
            <person name="Kalinowski J."/>
            <person name="Ruckert C."/>
        </authorList>
    </citation>
    <scope>NUCLEOTIDE SEQUENCE</scope>
    <source>
        <strain evidence="5">CGMCC 1.15758</strain>
    </source>
</reference>
<dbReference type="RefSeq" id="WP_117003793.1">
    <property type="nucleotide sequence ID" value="NZ_BMJS01000042.1"/>
</dbReference>
<keyword evidence="3" id="KW-0003">3Fe-4S</keyword>
<dbReference type="EMBL" id="BMJS01000042">
    <property type="protein sequence ID" value="GGG06388.1"/>
    <property type="molecule type" value="Genomic_DNA"/>
</dbReference>
<evidence type="ECO:0000313" key="5">
    <source>
        <dbReference type="EMBL" id="GGG06388.1"/>
    </source>
</evidence>
<dbReference type="PANTHER" id="PTHR42845:SF2">
    <property type="entry name" value="F420-NON-REDUCING HYDROGENASE VHU SUBUNIT G"/>
    <property type="match status" value="1"/>
</dbReference>
<dbReference type="OrthoDB" id="9787729at2"/>
<evidence type="ECO:0000256" key="2">
    <source>
        <dbReference type="ARBA" id="ARBA00023002"/>
    </source>
</evidence>
<dbReference type="Gene3D" id="3.40.50.700">
    <property type="entry name" value="NADH:ubiquinone oxidoreductase-like, 20kDa subunit"/>
    <property type="match status" value="1"/>
</dbReference>
<comment type="cofactor">
    <cofactor evidence="1">
        <name>[3Fe-4S] cluster</name>
        <dbReference type="ChEBI" id="CHEBI:21137"/>
    </cofactor>
</comment>
<dbReference type="Pfam" id="PF01058">
    <property type="entry name" value="Oxidored_q6"/>
    <property type="match status" value="1"/>
</dbReference>
<sequence length="270" mass="30091">MSHESKLKDLSNKPTLAVHKFSSCDGCQLAFINDGIRLLKLSQLVEIKHFAEAGPIDEDAKVDIAIIEGSVNTKHDVERIQKIRENSKYLITMGACATTGGIQALRNNVTRQQFEGWMKDVYPQHTDVIDKMELDTAKPIEDYVSVDFEIRGCPVSSDQMYHAVRQLLFKVEPEKVVEPVCTSCKHRGITCVMVARNEPCFGPVTANGCDALCPHINRGCYGCYGAAKYANFEAMTAKLKSMGLTDEQIAHKYHFINNQQQGFKQAGDNT</sequence>
<evidence type="ECO:0000256" key="1">
    <source>
        <dbReference type="ARBA" id="ARBA00001927"/>
    </source>
</evidence>
<keyword evidence="3" id="KW-0408">Iron</keyword>
<dbReference type="GO" id="GO:0051538">
    <property type="term" value="F:3 iron, 4 sulfur cluster binding"/>
    <property type="evidence" value="ECO:0007669"/>
    <property type="project" value="UniProtKB-KW"/>
</dbReference>
<dbReference type="GO" id="GO:0016491">
    <property type="term" value="F:oxidoreductase activity"/>
    <property type="evidence" value="ECO:0007669"/>
    <property type="project" value="UniProtKB-KW"/>
</dbReference>
<evidence type="ECO:0000313" key="6">
    <source>
        <dbReference type="Proteomes" id="UP000636949"/>
    </source>
</evidence>
<keyword evidence="3" id="KW-0479">Metal-binding</keyword>
<keyword evidence="3" id="KW-0411">Iron-sulfur</keyword>
<dbReference type="InterPro" id="IPR037024">
    <property type="entry name" value="NiFe_Hase_small_N_sf"/>
</dbReference>
<keyword evidence="2" id="KW-0560">Oxidoreductase</keyword>
<dbReference type="InterPro" id="IPR006137">
    <property type="entry name" value="NADH_UbQ_OxRdtase-like_20kDa"/>
</dbReference>
<comment type="caution">
    <text evidence="5">The sequence shown here is derived from an EMBL/GenBank/DDBJ whole genome shotgun (WGS) entry which is preliminary data.</text>
</comment>
<accession>A0A8J2Z6N9</accession>
<protein>
    <submittedName>
        <fullName evidence="5">Sulfhydrogenase subunit delta</fullName>
    </submittedName>
</protein>
<reference evidence="5" key="2">
    <citation type="submission" date="2020-09" db="EMBL/GenBank/DDBJ databases">
        <authorList>
            <person name="Sun Q."/>
            <person name="Zhou Y."/>
        </authorList>
    </citation>
    <scope>NUCLEOTIDE SEQUENCE</scope>
    <source>
        <strain evidence="5">CGMCC 1.15758</strain>
    </source>
</reference>
<evidence type="ECO:0000256" key="3">
    <source>
        <dbReference type="ARBA" id="ARBA00023291"/>
    </source>
</evidence>
<dbReference type="InterPro" id="IPR051349">
    <property type="entry name" value="Hydrogenase_assoc-protein"/>
</dbReference>
<dbReference type="AlphaFoldDB" id="A0A8J2Z6N9"/>
<gene>
    <name evidence="5" type="ORF">GCM10010995_24910</name>
</gene>
<proteinExistence type="predicted"/>
<feature type="domain" description="NADH:ubiquinone oxidoreductase-like 20kDa subunit" evidence="4">
    <location>
        <begin position="24"/>
        <end position="166"/>
    </location>
</feature>
<organism evidence="5 6">
    <name type="scientific">Cysteiniphilum litorale</name>
    <dbReference type="NCBI Taxonomy" id="2056700"/>
    <lineage>
        <taxon>Bacteria</taxon>
        <taxon>Pseudomonadati</taxon>
        <taxon>Pseudomonadota</taxon>
        <taxon>Gammaproteobacteria</taxon>
        <taxon>Thiotrichales</taxon>
        <taxon>Fastidiosibacteraceae</taxon>
        <taxon>Cysteiniphilum</taxon>
    </lineage>
</organism>
<dbReference type="SUPFAM" id="SSF56770">
    <property type="entry name" value="HydA/Nqo6-like"/>
    <property type="match status" value="1"/>
</dbReference>
<evidence type="ECO:0000259" key="4">
    <source>
        <dbReference type="Pfam" id="PF01058"/>
    </source>
</evidence>
<name>A0A8J2Z6N9_9GAMM</name>
<dbReference type="Proteomes" id="UP000636949">
    <property type="component" value="Unassembled WGS sequence"/>
</dbReference>